<dbReference type="AlphaFoldDB" id="A0A1E3NZI3"/>
<dbReference type="Pfam" id="PF07956">
    <property type="entry name" value="DUF1690"/>
    <property type="match status" value="1"/>
</dbReference>
<protein>
    <recommendedName>
        <fullName evidence="4">MICOS complex subunit MIC19</fullName>
    </recommendedName>
</protein>
<dbReference type="RefSeq" id="XP_019037806.1">
    <property type="nucleotide sequence ID" value="XM_019181863.1"/>
</dbReference>
<dbReference type="GO" id="GO:0042407">
    <property type="term" value="P:cristae formation"/>
    <property type="evidence" value="ECO:0007669"/>
    <property type="project" value="EnsemblFungi"/>
</dbReference>
<sequence>MGASASKPTETKVFTPQTPVDFSPSLVAQLEKSIETDFTRSQYTAKYLEDQVSSKLDGLAKDSKSKFDEELKNSILTKDSEKDKSLSSTQLDDKISKLQADLNKRESKFVKLSKEVINSKKEVVQCLIKNKDKPLNCWDEVKNFEKLVNGI</sequence>
<evidence type="ECO:0000256" key="1">
    <source>
        <dbReference type="SAM" id="MobiDB-lite"/>
    </source>
</evidence>
<dbReference type="GeneID" id="30199109"/>
<dbReference type="GO" id="GO:0044284">
    <property type="term" value="C:mitochondrial crista junction"/>
    <property type="evidence" value="ECO:0007669"/>
    <property type="project" value="EnsemblFungi"/>
</dbReference>
<dbReference type="OrthoDB" id="5544375at2759"/>
<name>A0A1E3NZI3_WICAA</name>
<accession>A0A1E3NZI3</accession>
<keyword evidence="3" id="KW-1185">Reference proteome</keyword>
<evidence type="ECO:0008006" key="4">
    <source>
        <dbReference type="Google" id="ProtNLM"/>
    </source>
</evidence>
<feature type="region of interest" description="Disordered" evidence="1">
    <location>
        <begin position="1"/>
        <end position="20"/>
    </location>
</feature>
<organism evidence="2 3">
    <name type="scientific">Wickerhamomyces anomalus (strain ATCC 58044 / CBS 1984 / NCYC 433 / NRRL Y-366-8)</name>
    <name type="common">Yeast</name>
    <name type="synonym">Hansenula anomala</name>
    <dbReference type="NCBI Taxonomy" id="683960"/>
    <lineage>
        <taxon>Eukaryota</taxon>
        <taxon>Fungi</taxon>
        <taxon>Dikarya</taxon>
        <taxon>Ascomycota</taxon>
        <taxon>Saccharomycotina</taxon>
        <taxon>Saccharomycetes</taxon>
        <taxon>Phaffomycetales</taxon>
        <taxon>Wickerhamomycetaceae</taxon>
        <taxon>Wickerhamomyces</taxon>
    </lineage>
</organism>
<dbReference type="GO" id="GO:0061617">
    <property type="term" value="C:MICOS complex"/>
    <property type="evidence" value="ECO:0007669"/>
    <property type="project" value="EnsemblFungi"/>
</dbReference>
<gene>
    <name evidence="2" type="ORF">WICANDRAFT_31652</name>
</gene>
<dbReference type="EMBL" id="KV454211">
    <property type="protein sequence ID" value="ODQ58599.1"/>
    <property type="molecule type" value="Genomic_DNA"/>
</dbReference>
<reference evidence="2 3" key="1">
    <citation type="journal article" date="2016" name="Proc. Natl. Acad. Sci. U.S.A.">
        <title>Comparative genomics of biotechnologically important yeasts.</title>
        <authorList>
            <person name="Riley R."/>
            <person name="Haridas S."/>
            <person name="Wolfe K.H."/>
            <person name="Lopes M.R."/>
            <person name="Hittinger C.T."/>
            <person name="Goeker M."/>
            <person name="Salamov A.A."/>
            <person name="Wisecaver J.H."/>
            <person name="Long T.M."/>
            <person name="Calvey C.H."/>
            <person name="Aerts A.L."/>
            <person name="Barry K.W."/>
            <person name="Choi C."/>
            <person name="Clum A."/>
            <person name="Coughlan A.Y."/>
            <person name="Deshpande S."/>
            <person name="Douglass A.P."/>
            <person name="Hanson S.J."/>
            <person name="Klenk H.-P."/>
            <person name="LaButti K.M."/>
            <person name="Lapidus A."/>
            <person name="Lindquist E.A."/>
            <person name="Lipzen A.M."/>
            <person name="Meier-Kolthoff J.P."/>
            <person name="Ohm R.A."/>
            <person name="Otillar R.P."/>
            <person name="Pangilinan J.L."/>
            <person name="Peng Y."/>
            <person name="Rokas A."/>
            <person name="Rosa C.A."/>
            <person name="Scheuner C."/>
            <person name="Sibirny A.A."/>
            <person name="Slot J.C."/>
            <person name="Stielow J.B."/>
            <person name="Sun H."/>
            <person name="Kurtzman C.P."/>
            <person name="Blackwell M."/>
            <person name="Grigoriev I.V."/>
            <person name="Jeffries T.W."/>
        </authorList>
    </citation>
    <scope>NUCLEOTIDE SEQUENCE [LARGE SCALE GENOMIC DNA]</scope>
    <source>
        <strain evidence="3">ATCC 58044 / CBS 1984 / NCYC 433 / NRRL Y-366-8</strain>
    </source>
</reference>
<dbReference type="InterPro" id="IPR012471">
    <property type="entry name" value="DUF1690"/>
</dbReference>
<evidence type="ECO:0000313" key="3">
    <source>
        <dbReference type="Proteomes" id="UP000094112"/>
    </source>
</evidence>
<dbReference type="Proteomes" id="UP000094112">
    <property type="component" value="Unassembled WGS sequence"/>
</dbReference>
<evidence type="ECO:0000313" key="2">
    <source>
        <dbReference type="EMBL" id="ODQ58599.1"/>
    </source>
</evidence>
<proteinExistence type="predicted"/>